<feature type="transmembrane region" description="Helical" evidence="12">
    <location>
        <begin position="446"/>
        <end position="472"/>
    </location>
</feature>
<dbReference type="SUPFAM" id="SSF81321">
    <property type="entry name" value="Family A G protein-coupled receptor-like"/>
    <property type="match status" value="1"/>
</dbReference>
<dbReference type="PANTHER" id="PTHR24248">
    <property type="entry name" value="ADRENERGIC RECEPTOR-RELATED G-PROTEIN COUPLED RECEPTOR"/>
    <property type="match status" value="1"/>
</dbReference>
<evidence type="ECO:0000313" key="14">
    <source>
        <dbReference type="EMBL" id="KAK8405803.1"/>
    </source>
</evidence>
<feature type="compositionally biased region" description="Polar residues" evidence="11">
    <location>
        <begin position="193"/>
        <end position="209"/>
    </location>
</feature>
<evidence type="ECO:0000259" key="13">
    <source>
        <dbReference type="PROSITE" id="PS50262"/>
    </source>
</evidence>
<dbReference type="PROSITE" id="PS00237">
    <property type="entry name" value="G_PROTEIN_RECEP_F1_1"/>
    <property type="match status" value="1"/>
</dbReference>
<organism evidence="14 15">
    <name type="scientific">Scylla paramamosain</name>
    <name type="common">Mud crab</name>
    <dbReference type="NCBI Taxonomy" id="85552"/>
    <lineage>
        <taxon>Eukaryota</taxon>
        <taxon>Metazoa</taxon>
        <taxon>Ecdysozoa</taxon>
        <taxon>Arthropoda</taxon>
        <taxon>Crustacea</taxon>
        <taxon>Multicrustacea</taxon>
        <taxon>Malacostraca</taxon>
        <taxon>Eumalacostraca</taxon>
        <taxon>Eucarida</taxon>
        <taxon>Decapoda</taxon>
        <taxon>Pleocyemata</taxon>
        <taxon>Brachyura</taxon>
        <taxon>Eubrachyura</taxon>
        <taxon>Portunoidea</taxon>
        <taxon>Portunidae</taxon>
        <taxon>Portuninae</taxon>
        <taxon>Scylla</taxon>
    </lineage>
</organism>
<evidence type="ECO:0000256" key="12">
    <source>
        <dbReference type="SAM" id="Phobius"/>
    </source>
</evidence>
<dbReference type="GO" id="GO:0071880">
    <property type="term" value="P:adenylate cyclase-activating adrenergic receptor signaling pathway"/>
    <property type="evidence" value="ECO:0007669"/>
    <property type="project" value="TreeGrafter"/>
</dbReference>
<dbReference type="Proteomes" id="UP001487740">
    <property type="component" value="Unassembled WGS sequence"/>
</dbReference>
<keyword evidence="6 10" id="KW-0297">G-protein coupled receptor</keyword>
<dbReference type="PANTHER" id="PTHR24248:SF134">
    <property type="entry name" value="OCTOPAMINE RECEPTOR BETA-1R"/>
    <property type="match status" value="1"/>
</dbReference>
<evidence type="ECO:0000256" key="3">
    <source>
        <dbReference type="ARBA" id="ARBA00022475"/>
    </source>
</evidence>
<dbReference type="Pfam" id="PF00001">
    <property type="entry name" value="7tm_1"/>
    <property type="match status" value="1"/>
</dbReference>
<dbReference type="InterPro" id="IPR000276">
    <property type="entry name" value="GPCR_Rhodpsn"/>
</dbReference>
<keyword evidence="4 10" id="KW-0812">Transmembrane</keyword>
<feature type="transmembrane region" description="Helical" evidence="12">
    <location>
        <begin position="332"/>
        <end position="354"/>
    </location>
</feature>
<feature type="transmembrane region" description="Helical" evidence="12">
    <location>
        <begin position="366"/>
        <end position="388"/>
    </location>
</feature>
<dbReference type="EMBL" id="JARAKH010000003">
    <property type="protein sequence ID" value="KAK8405803.1"/>
    <property type="molecule type" value="Genomic_DNA"/>
</dbReference>
<protein>
    <recommendedName>
        <fullName evidence="13">G-protein coupled receptors family 1 profile domain-containing protein</fullName>
    </recommendedName>
</protein>
<feature type="compositionally biased region" description="Low complexity" evidence="11">
    <location>
        <begin position="627"/>
        <end position="639"/>
    </location>
</feature>
<dbReference type="PRINTS" id="PR00237">
    <property type="entry name" value="GPCRRHODOPSN"/>
</dbReference>
<evidence type="ECO:0000256" key="1">
    <source>
        <dbReference type="ARBA" id="ARBA00004651"/>
    </source>
</evidence>
<dbReference type="InterPro" id="IPR017452">
    <property type="entry name" value="GPCR_Rhodpsn_7TM"/>
</dbReference>
<dbReference type="Gene3D" id="1.20.1070.10">
    <property type="entry name" value="Rhodopsin 7-helix transmembrane proteins"/>
    <property type="match status" value="1"/>
</dbReference>
<dbReference type="GO" id="GO:0004989">
    <property type="term" value="F:octopamine receptor activity"/>
    <property type="evidence" value="ECO:0007669"/>
    <property type="project" value="TreeGrafter"/>
</dbReference>
<feature type="region of interest" description="Disordered" evidence="11">
    <location>
        <begin position="166"/>
        <end position="210"/>
    </location>
</feature>
<accession>A0AAW0V325</accession>
<proteinExistence type="inferred from homology"/>
<comment type="caution">
    <text evidence="14">The sequence shown here is derived from an EMBL/GenBank/DDBJ whole genome shotgun (WGS) entry which is preliminary data.</text>
</comment>
<evidence type="ECO:0000256" key="4">
    <source>
        <dbReference type="ARBA" id="ARBA00022692"/>
    </source>
</evidence>
<keyword evidence="5 12" id="KW-1133">Transmembrane helix</keyword>
<feature type="transmembrane region" description="Helical" evidence="12">
    <location>
        <begin position="727"/>
        <end position="750"/>
    </location>
</feature>
<keyword evidence="15" id="KW-1185">Reference proteome</keyword>
<evidence type="ECO:0000313" key="15">
    <source>
        <dbReference type="Proteomes" id="UP001487740"/>
    </source>
</evidence>
<feature type="transmembrane region" description="Helical" evidence="12">
    <location>
        <begin position="693"/>
        <end position="715"/>
    </location>
</feature>
<reference evidence="14 15" key="1">
    <citation type="submission" date="2023-03" db="EMBL/GenBank/DDBJ databases">
        <title>High-quality genome of Scylla paramamosain provides insights in environmental adaptation.</title>
        <authorList>
            <person name="Zhang L."/>
        </authorList>
    </citation>
    <scope>NUCLEOTIDE SEQUENCE [LARGE SCALE GENOMIC DNA]</scope>
    <source>
        <strain evidence="14">LZ_2023a</strain>
        <tissue evidence="14">Muscle</tissue>
    </source>
</reference>
<comment type="subcellular location">
    <subcellularLocation>
        <location evidence="1">Cell membrane</location>
        <topology evidence="1">Multi-pass membrane protein</topology>
    </subcellularLocation>
</comment>
<keyword evidence="3" id="KW-1003">Cell membrane</keyword>
<dbReference type="GO" id="GO:0043410">
    <property type="term" value="P:positive regulation of MAPK cascade"/>
    <property type="evidence" value="ECO:0007669"/>
    <property type="project" value="TreeGrafter"/>
</dbReference>
<gene>
    <name evidence="14" type="ORF">O3P69_001942</name>
</gene>
<dbReference type="PROSITE" id="PS50262">
    <property type="entry name" value="G_PROTEIN_RECEP_F1_2"/>
    <property type="match status" value="1"/>
</dbReference>
<dbReference type="SMART" id="SM01381">
    <property type="entry name" value="7TM_GPCR_Srsx"/>
    <property type="match status" value="1"/>
</dbReference>
<dbReference type="GO" id="GO:0005886">
    <property type="term" value="C:plasma membrane"/>
    <property type="evidence" value="ECO:0007669"/>
    <property type="project" value="UniProtKB-SubCell"/>
</dbReference>
<keyword evidence="9 10" id="KW-0807">Transducer</keyword>
<dbReference type="AlphaFoldDB" id="A0AAW0V325"/>
<keyword evidence="7 12" id="KW-0472">Membrane</keyword>
<name>A0AAW0V325_SCYPA</name>
<keyword evidence="8 10" id="KW-0675">Receptor</keyword>
<comment type="similarity">
    <text evidence="2 10">Belongs to the G-protein coupled receptor 1 family.</text>
</comment>
<evidence type="ECO:0000256" key="10">
    <source>
        <dbReference type="RuleBase" id="RU000688"/>
    </source>
</evidence>
<feature type="transmembrane region" description="Helical" evidence="12">
    <location>
        <begin position="492"/>
        <end position="517"/>
    </location>
</feature>
<evidence type="ECO:0000256" key="2">
    <source>
        <dbReference type="ARBA" id="ARBA00010663"/>
    </source>
</evidence>
<evidence type="ECO:0000256" key="6">
    <source>
        <dbReference type="ARBA" id="ARBA00023040"/>
    </source>
</evidence>
<evidence type="ECO:0000256" key="9">
    <source>
        <dbReference type="ARBA" id="ARBA00023224"/>
    </source>
</evidence>
<feature type="transmembrane region" description="Helical" evidence="12">
    <location>
        <begin position="408"/>
        <end position="425"/>
    </location>
</feature>
<feature type="region of interest" description="Disordered" evidence="11">
    <location>
        <begin position="553"/>
        <end position="646"/>
    </location>
</feature>
<evidence type="ECO:0000256" key="8">
    <source>
        <dbReference type="ARBA" id="ARBA00023170"/>
    </source>
</evidence>
<evidence type="ECO:0000256" key="11">
    <source>
        <dbReference type="SAM" id="MobiDB-lite"/>
    </source>
</evidence>
<evidence type="ECO:0000256" key="7">
    <source>
        <dbReference type="ARBA" id="ARBA00023136"/>
    </source>
</evidence>
<feature type="compositionally biased region" description="Polar residues" evidence="11">
    <location>
        <begin position="553"/>
        <end position="564"/>
    </location>
</feature>
<sequence length="836" mass="91608">MLRQARLFPLHVITRVITGCVSVPCSTTHHPGYTFRRGYKSVSIQGQRRGFQIHIPDKTHPSLAQHSLLQAIAPSTPRVPDMSLQCTPAVMRLVTHIPRRSSLAPSRLPHATPLPRIERGEAQRLVKGLASPQHLQTKANFLGPLCSALVPFVSIYGGNQELHASHPAPQAPRLTPYASSTGLTTPRHRTERCWSSRSRQRGVNQGLRQESSRLPCADNIVMSTDHQSRRSIIEADKWGRRQQYVASLTADSLRDISSDMMTSVPTLHAANVTLGHGAEADQEALDYMDSLAASSVLPSEFYSGPHSTLGPSGVPHPYPEVEWVVGVGVRRAWLDILVLVLKGLVMSAVIVVSWPGTTSCVSSPTTFVVSMALADMLVALMAMVFNASVQLTQTWLFGALMCDLWNSMDVYFSTVSILHLCCISIDRYTAIVQPLDYPLRMTVRTVSLMLAVAWLSPFFISVLPIFLGWYTTQEHLDRQATTPGLCEFKVNVVYAVVSSSVSFWIPGIIMLVMYFKIYREADRQEMMVFRSTVAALLLNKHLHINGMTRNSVKITDDAPSSANAATGDAAKDPKKAQGPPEGGVAGKGAHHNGMPAFEAPCSGSYDAHLPPPASMVSRVDLPQSDESTPTPSPGNTPTSKRGKGVKRRFLGVGVRKSSTGVGPDGIVNVAAPEVKKKQASLHKMKRERKAAKTLGIIVSVFLLCWLPFFTWYIVSALCGDACAVPEWLVTVLFWIGYFNSTLNPIIYAYFNRDFRKAFRKTLSHYGLDCAVCRRCMPRIRCCGKGCGRKGLARCVGLGAGHDTPSSEIQPRSALSSEYCHIEMTTIDKVAKLGVDH</sequence>
<evidence type="ECO:0000256" key="5">
    <source>
        <dbReference type="ARBA" id="ARBA00022989"/>
    </source>
</evidence>
<feature type="domain" description="G-protein coupled receptors family 1 profile" evidence="13">
    <location>
        <begin position="343"/>
        <end position="747"/>
    </location>
</feature>